<proteinExistence type="predicted"/>
<sequence length="177" mass="19325">MLAEGGAGRSNCVPRLAFDVDLKNTPSDLYEKDEVPEAIDSCLANTRCNSSFSASPWQSSDSSLHQKKKIASIPLPALSFPTKHPKLQMQTVGKALLTNSKPKVLLLKIKTIPDHLKQATITTTLDYLKSPDYILPSSAPSDDIIHVRPLSKETATASTPDFSRDTTIHQLSLTKAR</sequence>
<gene>
    <name evidence="1" type="ORF">H5410_042475</name>
</gene>
<comment type="caution">
    <text evidence="1">The sequence shown here is derived from an EMBL/GenBank/DDBJ whole genome shotgun (WGS) entry which is preliminary data.</text>
</comment>
<dbReference type="Proteomes" id="UP000824120">
    <property type="component" value="Chromosome 8"/>
</dbReference>
<accession>A0A9J5XUU4</accession>
<evidence type="ECO:0000313" key="1">
    <source>
        <dbReference type="EMBL" id="KAG5591961.1"/>
    </source>
</evidence>
<evidence type="ECO:0000313" key="2">
    <source>
        <dbReference type="Proteomes" id="UP000824120"/>
    </source>
</evidence>
<organism evidence="1 2">
    <name type="scientific">Solanum commersonii</name>
    <name type="common">Commerson's wild potato</name>
    <name type="synonym">Commerson's nightshade</name>
    <dbReference type="NCBI Taxonomy" id="4109"/>
    <lineage>
        <taxon>Eukaryota</taxon>
        <taxon>Viridiplantae</taxon>
        <taxon>Streptophyta</taxon>
        <taxon>Embryophyta</taxon>
        <taxon>Tracheophyta</taxon>
        <taxon>Spermatophyta</taxon>
        <taxon>Magnoliopsida</taxon>
        <taxon>eudicotyledons</taxon>
        <taxon>Gunneridae</taxon>
        <taxon>Pentapetalae</taxon>
        <taxon>asterids</taxon>
        <taxon>lamiids</taxon>
        <taxon>Solanales</taxon>
        <taxon>Solanaceae</taxon>
        <taxon>Solanoideae</taxon>
        <taxon>Solaneae</taxon>
        <taxon>Solanum</taxon>
    </lineage>
</organism>
<keyword evidence="2" id="KW-1185">Reference proteome</keyword>
<dbReference type="EMBL" id="JACXVP010000008">
    <property type="protein sequence ID" value="KAG5591961.1"/>
    <property type="molecule type" value="Genomic_DNA"/>
</dbReference>
<protein>
    <submittedName>
        <fullName evidence="1">Uncharacterized protein</fullName>
    </submittedName>
</protein>
<reference evidence="1 2" key="1">
    <citation type="submission" date="2020-09" db="EMBL/GenBank/DDBJ databases">
        <title>De no assembly of potato wild relative species, Solanum commersonii.</title>
        <authorList>
            <person name="Cho K."/>
        </authorList>
    </citation>
    <scope>NUCLEOTIDE SEQUENCE [LARGE SCALE GENOMIC DNA]</scope>
    <source>
        <strain evidence="1">LZ3.2</strain>
        <tissue evidence="1">Leaf</tissue>
    </source>
</reference>
<name>A0A9J5XUU4_SOLCO</name>
<dbReference type="AlphaFoldDB" id="A0A9J5XUU4"/>